<protein>
    <recommendedName>
        <fullName evidence="5">Fucosyltransferase</fullName>
        <ecNumber evidence="5">2.4.1.-</ecNumber>
    </recommendedName>
</protein>
<feature type="domain" description="Fucosyltransferase C-terminal" evidence="6">
    <location>
        <begin position="280"/>
        <end position="481"/>
    </location>
</feature>
<dbReference type="Proteomes" id="UP000193467">
    <property type="component" value="Unassembled WGS sequence"/>
</dbReference>
<evidence type="ECO:0000256" key="4">
    <source>
        <dbReference type="ARBA" id="ARBA00022679"/>
    </source>
</evidence>
<keyword evidence="5" id="KW-0812">Transmembrane</keyword>
<gene>
    <name evidence="7" type="ORF">BCR35DRAFT_304153</name>
</gene>
<evidence type="ECO:0000256" key="2">
    <source>
        <dbReference type="ARBA" id="ARBA00008919"/>
    </source>
</evidence>
<accession>A0A1Y2FBI0</accession>
<dbReference type="InterPro" id="IPR038577">
    <property type="entry name" value="GT10-like_C_sf"/>
</dbReference>
<comment type="similarity">
    <text evidence="2 5">Belongs to the glycosyltransferase 10 family.</text>
</comment>
<comment type="pathway">
    <text evidence="1">Protein modification; protein glycosylation.</text>
</comment>
<name>A0A1Y2FBI0_9BASI</name>
<comment type="subcellular location">
    <subcellularLocation>
        <location evidence="5">Golgi apparatus</location>
        <location evidence="5">Golgi stack membrane</location>
        <topology evidence="5">Single-pass type II membrane protein</topology>
    </subcellularLocation>
</comment>
<evidence type="ECO:0000256" key="3">
    <source>
        <dbReference type="ARBA" id="ARBA00022676"/>
    </source>
</evidence>
<keyword evidence="8" id="KW-1185">Reference proteome</keyword>
<dbReference type="Gene3D" id="3.40.50.11660">
    <property type="entry name" value="Glycosyl transferase family 10, C-terminal domain"/>
    <property type="match status" value="1"/>
</dbReference>
<dbReference type="PANTHER" id="PTHR11929:SF194">
    <property type="entry name" value="ALPHA-(1,3)-FUCOSYLTRANSFERASE 10"/>
    <property type="match status" value="1"/>
</dbReference>
<dbReference type="EC" id="2.4.1.-" evidence="5"/>
<dbReference type="GO" id="GO:0046920">
    <property type="term" value="F:alpha-(1-&gt;3)-fucosyltransferase activity"/>
    <property type="evidence" value="ECO:0007669"/>
    <property type="project" value="TreeGrafter"/>
</dbReference>
<dbReference type="InterPro" id="IPR055270">
    <property type="entry name" value="Glyco_tran_10_C"/>
</dbReference>
<dbReference type="SUPFAM" id="SSF53756">
    <property type="entry name" value="UDP-Glycosyltransferase/glycogen phosphorylase"/>
    <property type="match status" value="1"/>
</dbReference>
<evidence type="ECO:0000256" key="1">
    <source>
        <dbReference type="ARBA" id="ARBA00004922"/>
    </source>
</evidence>
<keyword evidence="5" id="KW-0472">Membrane</keyword>
<dbReference type="STRING" id="106004.A0A1Y2FBI0"/>
<dbReference type="InterPro" id="IPR001503">
    <property type="entry name" value="Glyco_trans_10"/>
</dbReference>
<dbReference type="EMBL" id="MCGR01000023">
    <property type="protein sequence ID" value="ORY81278.1"/>
    <property type="molecule type" value="Genomic_DNA"/>
</dbReference>
<evidence type="ECO:0000313" key="7">
    <source>
        <dbReference type="EMBL" id="ORY81278.1"/>
    </source>
</evidence>
<keyword evidence="4 5" id="KW-0808">Transferase</keyword>
<dbReference type="AlphaFoldDB" id="A0A1Y2FBI0"/>
<dbReference type="InParanoid" id="A0A1Y2FBI0"/>
<dbReference type="UniPathway" id="UPA00378"/>
<proteinExistence type="inferred from homology"/>
<dbReference type="OrthoDB" id="2536628at2759"/>
<organism evidence="7 8">
    <name type="scientific">Leucosporidium creatinivorum</name>
    <dbReference type="NCBI Taxonomy" id="106004"/>
    <lineage>
        <taxon>Eukaryota</taxon>
        <taxon>Fungi</taxon>
        <taxon>Dikarya</taxon>
        <taxon>Basidiomycota</taxon>
        <taxon>Pucciniomycotina</taxon>
        <taxon>Microbotryomycetes</taxon>
        <taxon>Leucosporidiales</taxon>
        <taxon>Leucosporidium</taxon>
    </lineage>
</organism>
<evidence type="ECO:0000259" key="6">
    <source>
        <dbReference type="Pfam" id="PF00852"/>
    </source>
</evidence>
<dbReference type="GO" id="GO:0032580">
    <property type="term" value="C:Golgi cisterna membrane"/>
    <property type="evidence" value="ECO:0007669"/>
    <property type="project" value="UniProtKB-SubCell"/>
</dbReference>
<reference evidence="7 8" key="1">
    <citation type="submission" date="2016-07" db="EMBL/GenBank/DDBJ databases">
        <title>Pervasive Adenine N6-methylation of Active Genes in Fungi.</title>
        <authorList>
            <consortium name="DOE Joint Genome Institute"/>
            <person name="Mondo S.J."/>
            <person name="Dannebaum R.O."/>
            <person name="Kuo R.C."/>
            <person name="Labutti K."/>
            <person name="Haridas S."/>
            <person name="Kuo A."/>
            <person name="Salamov A."/>
            <person name="Ahrendt S.R."/>
            <person name="Lipzen A."/>
            <person name="Sullivan W."/>
            <person name="Andreopoulos W.B."/>
            <person name="Clum A."/>
            <person name="Lindquist E."/>
            <person name="Daum C."/>
            <person name="Ramamoorthy G.K."/>
            <person name="Gryganskyi A."/>
            <person name="Culley D."/>
            <person name="Magnuson J.K."/>
            <person name="James T.Y."/>
            <person name="O'Malley M.A."/>
            <person name="Stajich J.E."/>
            <person name="Spatafora J.W."/>
            <person name="Visel A."/>
            <person name="Grigoriev I.V."/>
        </authorList>
    </citation>
    <scope>NUCLEOTIDE SEQUENCE [LARGE SCALE GENOMIC DNA]</scope>
    <source>
        <strain evidence="7 8">62-1032</strain>
    </source>
</reference>
<evidence type="ECO:0000313" key="8">
    <source>
        <dbReference type="Proteomes" id="UP000193467"/>
    </source>
</evidence>
<keyword evidence="3 5" id="KW-0328">Glycosyltransferase</keyword>
<comment type="caution">
    <text evidence="7">The sequence shown here is derived from an EMBL/GenBank/DDBJ whole genome shotgun (WGS) entry which is preliminary data.</text>
</comment>
<keyword evidence="5" id="KW-0333">Golgi apparatus</keyword>
<sequence>MDRSLLSKVTPQQRNIAIAVVVFLLVVHLLSPSPSPSSFFAAPTRHRSTAAADYWATELETDASVQDFLAQLYSERQSRRNDSVAAAFARGARRNDRSLGSKTPVTLYWPDPPYFWEKYYGAGKGERIDVKGCKVECSLVSGHGNDLAQKDAHVLLNYNVFRATIDGLPEKGPRTLEPWQKSAIYSMEPNTFAVWHQERLKLFDIVASFSQYADIRFETYDRILCPKGAPTTKDCIGLAQIDDEATAKKWFGESQNASPFFDAELAKKAPLPTEDGPRLATFISNCAGGTSRNRLIMDLVKEGIVFDHYGKCKEDVFGGVPQNYSQIVTPLISEGGASGFKETILALYDFVLVAENTVLSDYISEKVTQGLLAGGIPIILGAPNLGLEIQPSLAGLPSSSGIRTYPMFLDATRFTPAELAAELRSLHASHERRREFHSWMQALPSKELPIVQYAQRTMEHDFTTKEMMEPLCRLCEHYHEHYDWVGEAPRTFPALSEASAE</sequence>
<evidence type="ECO:0000256" key="5">
    <source>
        <dbReference type="RuleBase" id="RU003832"/>
    </source>
</evidence>
<dbReference type="PANTHER" id="PTHR11929">
    <property type="entry name" value="ALPHA- 1,3 -FUCOSYLTRANSFERASE"/>
    <property type="match status" value="1"/>
</dbReference>
<dbReference type="Pfam" id="PF00852">
    <property type="entry name" value="Glyco_transf_10"/>
    <property type="match status" value="1"/>
</dbReference>